<evidence type="ECO:0000313" key="2">
    <source>
        <dbReference type="Proteomes" id="UP000316330"/>
    </source>
</evidence>
<name>A0A559JL65_9BACL</name>
<dbReference type="PANTHER" id="PTHR35984">
    <property type="entry name" value="PERIPLASMIC SERINE PROTEASE"/>
    <property type="match status" value="1"/>
</dbReference>
<comment type="caution">
    <text evidence="1">The sequence shown here is derived from an EMBL/GenBank/DDBJ whole genome shotgun (WGS) entry which is preliminary data.</text>
</comment>
<evidence type="ECO:0000313" key="1">
    <source>
        <dbReference type="EMBL" id="TVY00627.1"/>
    </source>
</evidence>
<keyword evidence="2" id="KW-1185">Reference proteome</keyword>
<dbReference type="InterPro" id="IPR029045">
    <property type="entry name" value="ClpP/crotonase-like_dom_sf"/>
</dbReference>
<dbReference type="AlphaFoldDB" id="A0A559JL65"/>
<organism evidence="1 2">
    <name type="scientific">Cohnella terricola</name>
    <dbReference type="NCBI Taxonomy" id="1289167"/>
    <lineage>
        <taxon>Bacteria</taxon>
        <taxon>Bacillati</taxon>
        <taxon>Bacillota</taxon>
        <taxon>Bacilli</taxon>
        <taxon>Bacillales</taxon>
        <taxon>Paenibacillaceae</taxon>
        <taxon>Cohnella</taxon>
    </lineage>
</organism>
<protein>
    <submittedName>
        <fullName evidence="1">Peptidase</fullName>
    </submittedName>
</protein>
<dbReference type="Proteomes" id="UP000316330">
    <property type="component" value="Unassembled WGS sequence"/>
</dbReference>
<dbReference type="GO" id="GO:0016020">
    <property type="term" value="C:membrane"/>
    <property type="evidence" value="ECO:0007669"/>
    <property type="project" value="InterPro"/>
</dbReference>
<dbReference type="RefSeq" id="WP_144701372.1">
    <property type="nucleotide sequence ID" value="NZ_VNJJ01000005.1"/>
</dbReference>
<dbReference type="Pfam" id="PF01972">
    <property type="entry name" value="SDH_protease"/>
    <property type="match status" value="1"/>
</dbReference>
<dbReference type="SUPFAM" id="SSF52096">
    <property type="entry name" value="ClpP/crotonase"/>
    <property type="match status" value="1"/>
</dbReference>
<dbReference type="Gene3D" id="3.90.226.10">
    <property type="entry name" value="2-enoyl-CoA Hydratase, Chain A, domain 1"/>
    <property type="match status" value="1"/>
</dbReference>
<gene>
    <name evidence="1" type="ORF">FPZ45_11485</name>
</gene>
<sequence>MLEHRSKLINEIEKRRDSTVLIYVHDTSLKYAHVPMIYNALRKKGVVKNLDIFLSSGGGDPDAAYKIVRMCREHCSGKLSVIVPFMAKSAATLLAIGTDEVVMGPPSELGPIDPQIKDKASETFGATQSIRDCIDFLEKRFSDSKMPNRTSYVLMPILDKLNPFMIGKYERAVKMSKQYAEILLKNGMLQGRDKSIIDSVVGKLSESYYSHGYAIDSREAKDDLHLNVVNADEELWEYIWNLFLTYHYEMEQSDEYLSFIETKDTIEESLYGFDEDDVDEQADETEETA</sequence>
<proteinExistence type="predicted"/>
<dbReference type="EMBL" id="VNJJ01000005">
    <property type="protein sequence ID" value="TVY00627.1"/>
    <property type="molecule type" value="Genomic_DNA"/>
</dbReference>
<dbReference type="PANTHER" id="PTHR35984:SF1">
    <property type="entry name" value="PERIPLASMIC SERINE PROTEASE"/>
    <property type="match status" value="1"/>
</dbReference>
<dbReference type="InterPro" id="IPR002825">
    <property type="entry name" value="Pept_S49_ser-pept_pro"/>
</dbReference>
<dbReference type="OrthoDB" id="1493005at2"/>
<accession>A0A559JL65</accession>
<reference evidence="1 2" key="1">
    <citation type="submission" date="2019-07" db="EMBL/GenBank/DDBJ databases">
        <authorList>
            <person name="Kim J."/>
        </authorList>
    </citation>
    <scope>NUCLEOTIDE SEQUENCE [LARGE SCALE GENOMIC DNA]</scope>
    <source>
        <strain evidence="1 2">G13</strain>
    </source>
</reference>